<feature type="transmembrane region" description="Helical" evidence="7">
    <location>
        <begin position="199"/>
        <end position="220"/>
    </location>
</feature>
<evidence type="ECO:0000313" key="9">
    <source>
        <dbReference type="Proteomes" id="UP000249390"/>
    </source>
</evidence>
<keyword evidence="5" id="KW-0479">Metal-binding</keyword>
<dbReference type="EMBL" id="NQVE01000215">
    <property type="protein sequence ID" value="RAL37705.1"/>
    <property type="molecule type" value="Genomic_DNA"/>
</dbReference>
<feature type="transmembrane region" description="Helical" evidence="7">
    <location>
        <begin position="330"/>
        <end position="350"/>
    </location>
</feature>
<dbReference type="GO" id="GO:0009725">
    <property type="term" value="P:response to hormone"/>
    <property type="evidence" value="ECO:0007669"/>
    <property type="project" value="TreeGrafter"/>
</dbReference>
<evidence type="ECO:0000256" key="1">
    <source>
        <dbReference type="ARBA" id="ARBA00004141"/>
    </source>
</evidence>
<keyword evidence="9" id="KW-1185">Reference proteome</keyword>
<reference evidence="8 9" key="1">
    <citation type="submission" date="2018-06" db="EMBL/GenBank/DDBJ databases">
        <title>The Genome of Cuscuta australis (Dodder) Provides Insight into the Evolution of Plant Parasitism.</title>
        <authorList>
            <person name="Liu H."/>
        </authorList>
    </citation>
    <scope>NUCLEOTIDE SEQUENCE [LARGE SCALE GENOMIC DNA]</scope>
    <source>
        <strain evidence="9">cv. Yunnan</strain>
        <tissue evidence="8">Vines</tissue>
    </source>
</reference>
<dbReference type="PANTHER" id="PTHR20855:SF100">
    <property type="entry name" value="HEPTAHELICAL TRANSMEMBRANE PROTEIN 2"/>
    <property type="match status" value="1"/>
</dbReference>
<dbReference type="GO" id="GO:0046872">
    <property type="term" value="F:metal ion binding"/>
    <property type="evidence" value="ECO:0007669"/>
    <property type="project" value="UniProtKB-KW"/>
</dbReference>
<dbReference type="AlphaFoldDB" id="A0A328CWH4"/>
<feature type="transmembrane region" description="Helical" evidence="7">
    <location>
        <begin position="287"/>
        <end position="309"/>
    </location>
</feature>
<feature type="binding site" evidence="5">
    <location>
        <position position="332"/>
    </location>
    <ligand>
        <name>Zn(2+)</name>
        <dbReference type="ChEBI" id="CHEBI:29105"/>
    </ligand>
</feature>
<protein>
    <submittedName>
        <fullName evidence="8">Uncharacterized protein</fullName>
    </submittedName>
</protein>
<name>A0A328CWH4_9ASTE</name>
<dbReference type="PANTHER" id="PTHR20855">
    <property type="entry name" value="ADIPOR/PROGESTIN RECEPTOR-RELATED"/>
    <property type="match status" value="1"/>
</dbReference>
<evidence type="ECO:0000256" key="2">
    <source>
        <dbReference type="ARBA" id="ARBA00022692"/>
    </source>
</evidence>
<comment type="caution">
    <text evidence="8">The sequence shown here is derived from an EMBL/GenBank/DDBJ whole genome shotgun (WGS) entry which is preliminary data.</text>
</comment>
<keyword evidence="2 7" id="KW-0812">Transmembrane</keyword>
<evidence type="ECO:0000256" key="3">
    <source>
        <dbReference type="ARBA" id="ARBA00022989"/>
    </source>
</evidence>
<comment type="subcellular location">
    <subcellularLocation>
        <location evidence="1">Membrane</location>
        <topology evidence="1">Multi-pass membrane protein</topology>
    </subcellularLocation>
</comment>
<feature type="region of interest" description="Disordered" evidence="6">
    <location>
        <begin position="18"/>
        <end position="40"/>
    </location>
</feature>
<proteinExistence type="predicted"/>
<dbReference type="Pfam" id="PF03006">
    <property type="entry name" value="HlyIII"/>
    <property type="match status" value="1"/>
</dbReference>
<feature type="transmembrane region" description="Helical" evidence="7">
    <location>
        <begin position="165"/>
        <end position="187"/>
    </location>
</feature>
<feature type="binding site" evidence="5">
    <location>
        <position position="183"/>
    </location>
    <ligand>
        <name>Zn(2+)</name>
        <dbReference type="ChEBI" id="CHEBI:29105"/>
    </ligand>
</feature>
<feature type="compositionally biased region" description="Basic and acidic residues" evidence="6">
    <location>
        <begin position="31"/>
        <end position="40"/>
    </location>
</feature>
<keyword evidence="5" id="KW-0862">Zinc</keyword>
<evidence type="ECO:0000256" key="4">
    <source>
        <dbReference type="ARBA" id="ARBA00023136"/>
    </source>
</evidence>
<feature type="binding site" evidence="5">
    <location>
        <position position="328"/>
    </location>
    <ligand>
        <name>Zn(2+)</name>
        <dbReference type="ChEBI" id="CHEBI:29105"/>
    </ligand>
</feature>
<evidence type="ECO:0000313" key="8">
    <source>
        <dbReference type="EMBL" id="RAL37705.1"/>
    </source>
</evidence>
<evidence type="ECO:0000256" key="5">
    <source>
        <dbReference type="PIRSR" id="PIRSR604254-1"/>
    </source>
</evidence>
<dbReference type="Proteomes" id="UP000249390">
    <property type="component" value="Unassembled WGS sequence"/>
</dbReference>
<evidence type="ECO:0000256" key="7">
    <source>
        <dbReference type="SAM" id="Phobius"/>
    </source>
</evidence>
<dbReference type="GO" id="GO:0016020">
    <property type="term" value="C:membrane"/>
    <property type="evidence" value="ECO:0007669"/>
    <property type="project" value="UniProtKB-SubCell"/>
</dbReference>
<sequence>MNPMKRRSGYRGVAQSLRVAARGSEPAGAGKRVDSAKERNRPAKLERKLVKYEALPEYLQDNEFIRDYYRCEWPLKDLLLSVFSLHNETLNVWTHLGGALIFVALTAMSFTEKSSPENLFAAGVFRLERMKRNKSESIYPDHNYHQRNLIDSSITDNVNFPMWPWFIFLGGATCCLVLSSVSHLFACHSRRCNLLLWRLDQSGISLMVVASFVAPIYYIFDCHPFSRVFYFASITLLGTLAAVSLLSPALTSGRFRSFKAAVFLALGLSGIVPAAHTALLYGHHPQVAAALWCEMAMGALYAAGAAFYVTRFPERMGPGKFDLVGSSHQIFHVLVVAAALAHCVATLVLMDWRRGLPHCGGA</sequence>
<feature type="transmembrane region" description="Helical" evidence="7">
    <location>
        <begin position="90"/>
        <end position="110"/>
    </location>
</feature>
<gene>
    <name evidence="8" type="ORF">DM860_000399</name>
</gene>
<dbReference type="GO" id="GO:0038023">
    <property type="term" value="F:signaling receptor activity"/>
    <property type="evidence" value="ECO:0007669"/>
    <property type="project" value="TreeGrafter"/>
</dbReference>
<feature type="transmembrane region" description="Helical" evidence="7">
    <location>
        <begin position="258"/>
        <end position="281"/>
    </location>
</feature>
<keyword evidence="4 7" id="KW-0472">Membrane</keyword>
<dbReference type="InterPro" id="IPR004254">
    <property type="entry name" value="AdipoR/HlyIII-related"/>
</dbReference>
<feature type="transmembrane region" description="Helical" evidence="7">
    <location>
        <begin position="226"/>
        <end position="246"/>
    </location>
</feature>
<dbReference type="GO" id="GO:0009744">
    <property type="term" value="P:response to sucrose"/>
    <property type="evidence" value="ECO:0007669"/>
    <property type="project" value="UniProtKB-ARBA"/>
</dbReference>
<evidence type="ECO:0000256" key="6">
    <source>
        <dbReference type="SAM" id="MobiDB-lite"/>
    </source>
</evidence>
<organism evidence="8 9">
    <name type="scientific">Cuscuta australis</name>
    <dbReference type="NCBI Taxonomy" id="267555"/>
    <lineage>
        <taxon>Eukaryota</taxon>
        <taxon>Viridiplantae</taxon>
        <taxon>Streptophyta</taxon>
        <taxon>Embryophyta</taxon>
        <taxon>Tracheophyta</taxon>
        <taxon>Spermatophyta</taxon>
        <taxon>Magnoliopsida</taxon>
        <taxon>eudicotyledons</taxon>
        <taxon>Gunneridae</taxon>
        <taxon>Pentapetalae</taxon>
        <taxon>asterids</taxon>
        <taxon>lamiids</taxon>
        <taxon>Solanales</taxon>
        <taxon>Convolvulaceae</taxon>
        <taxon>Cuscuteae</taxon>
        <taxon>Cuscuta</taxon>
        <taxon>Cuscuta subgen. Grammica</taxon>
        <taxon>Cuscuta sect. Cleistogrammica</taxon>
    </lineage>
</organism>
<keyword evidence="3 7" id="KW-1133">Transmembrane helix</keyword>
<accession>A0A328CWH4</accession>